<dbReference type="PROSITE" id="PS50830">
    <property type="entry name" value="TNASE_3"/>
    <property type="match status" value="1"/>
</dbReference>
<dbReference type="InterPro" id="IPR053148">
    <property type="entry name" value="PD-DEXK-like_domain"/>
</dbReference>
<protein>
    <submittedName>
        <fullName evidence="2">DUF1016 family protein</fullName>
    </submittedName>
</protein>
<dbReference type="InterPro" id="IPR016071">
    <property type="entry name" value="Staphylococal_nuclease_OB-fold"/>
</dbReference>
<sequence>MKQRQKVPQDITTEIAEVLKSIQTNTYKGGNKFFLEGYLKIGSLLSEEFNTDVTSEKSKQKMKNIIERLSVESQKIEVGFSRRSLYYALKFYYAYHNKTLNYGLSWGHYRILASVSNANARRKLEKDAIENGWNRFVLERKARESGYYGGGRSLKWNRPSGEIFHYKIVNKDSNNKDNLWIDLGFNCFHSLDSKNFKSNAILRLKKEKKNWQIENADPKSFLYHYFCTLERVVDGDTLLVQISLGFDLISRQKIRLLGVNAPELGSADGEKAFELLKKKLKPGMNLLLRTHFQDKYGRYLGDILYSKNKKSDYKTLIESGIHLNEELSNLGYE</sequence>
<evidence type="ECO:0000313" key="2">
    <source>
        <dbReference type="EMBL" id="TGK33779.1"/>
    </source>
</evidence>
<dbReference type="OrthoDB" id="320739at2"/>
<dbReference type="SUPFAM" id="SSF50199">
    <property type="entry name" value="Staphylococcal nuclease"/>
    <property type="match status" value="1"/>
</dbReference>
<name>A0A5F1YBL3_9LEPT</name>
<dbReference type="Gene3D" id="2.40.50.90">
    <property type="match status" value="1"/>
</dbReference>
<dbReference type="EMBL" id="RQFA01000041">
    <property type="protein sequence ID" value="TGK33779.1"/>
    <property type="molecule type" value="Genomic_DNA"/>
</dbReference>
<accession>A0A5F1YBL3</accession>
<proteinExistence type="predicted"/>
<dbReference type="InterPro" id="IPR041527">
    <property type="entry name" value="YhcG_N"/>
</dbReference>
<dbReference type="RefSeq" id="WP_135590843.1">
    <property type="nucleotide sequence ID" value="NZ_RQEZ01000109.1"/>
</dbReference>
<gene>
    <name evidence="2" type="ORF">EHQ17_10440</name>
</gene>
<dbReference type="PANTHER" id="PTHR30547">
    <property type="entry name" value="UNCHARACTERIZED PROTEIN YHCG-RELATED"/>
    <property type="match status" value="1"/>
</dbReference>
<organism evidence="2 3">
    <name type="scientific">Leptospira gomenensis</name>
    <dbReference type="NCBI Taxonomy" id="2484974"/>
    <lineage>
        <taxon>Bacteria</taxon>
        <taxon>Pseudomonadati</taxon>
        <taxon>Spirochaetota</taxon>
        <taxon>Spirochaetia</taxon>
        <taxon>Leptospirales</taxon>
        <taxon>Leptospiraceae</taxon>
        <taxon>Leptospira</taxon>
    </lineage>
</organism>
<evidence type="ECO:0000313" key="3">
    <source>
        <dbReference type="Proteomes" id="UP000298277"/>
    </source>
</evidence>
<dbReference type="Pfam" id="PF00565">
    <property type="entry name" value="SNase"/>
    <property type="match status" value="1"/>
</dbReference>
<reference evidence="2" key="1">
    <citation type="journal article" date="2019" name="PLoS Negl. Trop. Dis.">
        <title>Revisiting the worldwide diversity of Leptospira species in the environment.</title>
        <authorList>
            <person name="Vincent A.T."/>
            <person name="Schiettekatte O."/>
            <person name="Bourhy P."/>
            <person name="Veyrier F.J."/>
            <person name="Picardeau M."/>
        </authorList>
    </citation>
    <scope>NUCLEOTIDE SEQUENCE [LARGE SCALE GENOMIC DNA]</scope>
    <source>
        <strain evidence="2">201800299</strain>
    </source>
</reference>
<evidence type="ECO:0000259" key="1">
    <source>
        <dbReference type="PROSITE" id="PS50830"/>
    </source>
</evidence>
<keyword evidence="3" id="KW-1185">Reference proteome</keyword>
<dbReference type="Pfam" id="PF17761">
    <property type="entry name" value="DUF1016_N"/>
    <property type="match status" value="1"/>
</dbReference>
<dbReference type="AlphaFoldDB" id="A0A5F1YBL3"/>
<feature type="domain" description="TNase-like" evidence="1">
    <location>
        <begin position="229"/>
        <end position="333"/>
    </location>
</feature>
<comment type="caution">
    <text evidence="2">The sequence shown here is derived from an EMBL/GenBank/DDBJ whole genome shotgun (WGS) entry which is preliminary data.</text>
</comment>
<dbReference type="InterPro" id="IPR035437">
    <property type="entry name" value="SNase_OB-fold_sf"/>
</dbReference>
<dbReference type="PANTHER" id="PTHR30547:SF5">
    <property type="entry name" value="NUCLEASE YHCG-RELATED"/>
    <property type="match status" value="1"/>
</dbReference>
<dbReference type="Proteomes" id="UP000298277">
    <property type="component" value="Unassembled WGS sequence"/>
</dbReference>